<dbReference type="InterPro" id="IPR027417">
    <property type="entry name" value="P-loop_NTPase"/>
</dbReference>
<dbReference type="SMART" id="SM00487">
    <property type="entry name" value="DEXDc"/>
    <property type="match status" value="1"/>
</dbReference>
<dbReference type="Pfam" id="PF00176">
    <property type="entry name" value="SNF2-rel_dom"/>
    <property type="match status" value="1"/>
</dbReference>
<dbReference type="Gene3D" id="3.40.50.10810">
    <property type="entry name" value="Tandem AAA-ATPase domain"/>
    <property type="match status" value="1"/>
</dbReference>
<dbReference type="CDD" id="cd18793">
    <property type="entry name" value="SF2_C_SNF"/>
    <property type="match status" value="1"/>
</dbReference>
<evidence type="ECO:0000259" key="3">
    <source>
        <dbReference type="PROSITE" id="PS51194"/>
    </source>
</evidence>
<dbReference type="InterPro" id="IPR049730">
    <property type="entry name" value="SNF2/RAD54-like_C"/>
</dbReference>
<dbReference type="SUPFAM" id="SSF52540">
    <property type="entry name" value="P-loop containing nucleoside triphosphate hydrolases"/>
    <property type="match status" value="2"/>
</dbReference>
<dbReference type="InterPro" id="IPR000330">
    <property type="entry name" value="SNF2_N"/>
</dbReference>
<dbReference type="EMBL" id="BK016144">
    <property type="protein sequence ID" value="DAF98268.1"/>
    <property type="molecule type" value="Genomic_DNA"/>
</dbReference>
<evidence type="ECO:0000313" key="4">
    <source>
        <dbReference type="EMBL" id="DAF98268.1"/>
    </source>
</evidence>
<dbReference type="Pfam" id="PF00271">
    <property type="entry name" value="Helicase_C"/>
    <property type="match status" value="1"/>
</dbReference>
<dbReference type="Gene3D" id="3.40.50.300">
    <property type="entry name" value="P-loop containing nucleotide triphosphate hydrolases"/>
    <property type="match status" value="1"/>
</dbReference>
<keyword evidence="1" id="KW-0378">Hydrolase</keyword>
<dbReference type="InterPro" id="IPR038718">
    <property type="entry name" value="SNF2-like_sf"/>
</dbReference>
<protein>
    <submittedName>
        <fullName evidence="4">Chromatin remodeling complex ATPase</fullName>
    </submittedName>
</protein>
<dbReference type="PROSITE" id="PS51192">
    <property type="entry name" value="HELICASE_ATP_BIND_1"/>
    <property type="match status" value="1"/>
</dbReference>
<reference evidence="4" key="1">
    <citation type="journal article" date="2021" name="Proc. Natl. Acad. Sci. U.S.A.">
        <title>A Catalog of Tens of Thousands of Viruses from Human Metagenomes Reveals Hidden Associations with Chronic Diseases.</title>
        <authorList>
            <person name="Tisza M.J."/>
            <person name="Buck C.B."/>
        </authorList>
    </citation>
    <scope>NUCLEOTIDE SEQUENCE</scope>
    <source>
        <strain evidence="4">CtaDn21</strain>
    </source>
</reference>
<dbReference type="SMART" id="SM00490">
    <property type="entry name" value="HELICc"/>
    <property type="match status" value="1"/>
</dbReference>
<dbReference type="GO" id="GO:0031297">
    <property type="term" value="P:replication fork processing"/>
    <property type="evidence" value="ECO:0007669"/>
    <property type="project" value="TreeGrafter"/>
</dbReference>
<evidence type="ECO:0000259" key="2">
    <source>
        <dbReference type="PROSITE" id="PS51192"/>
    </source>
</evidence>
<accession>A0A8S5UV08</accession>
<dbReference type="GO" id="GO:0016787">
    <property type="term" value="F:hydrolase activity"/>
    <property type="evidence" value="ECO:0007669"/>
    <property type="project" value="UniProtKB-KW"/>
</dbReference>
<dbReference type="InterPro" id="IPR001650">
    <property type="entry name" value="Helicase_C-like"/>
</dbReference>
<evidence type="ECO:0000256" key="1">
    <source>
        <dbReference type="ARBA" id="ARBA00022801"/>
    </source>
</evidence>
<proteinExistence type="predicted"/>
<dbReference type="InterPro" id="IPR014001">
    <property type="entry name" value="Helicase_ATP-bd"/>
</dbReference>
<feature type="domain" description="Helicase ATP-binding" evidence="2">
    <location>
        <begin position="103"/>
        <end position="279"/>
    </location>
</feature>
<organism evidence="4">
    <name type="scientific">Siphoviridae sp. ctaDn21</name>
    <dbReference type="NCBI Taxonomy" id="2825563"/>
    <lineage>
        <taxon>Viruses</taxon>
        <taxon>Duplodnaviria</taxon>
        <taxon>Heunggongvirae</taxon>
        <taxon>Uroviricota</taxon>
        <taxon>Caudoviricetes</taxon>
    </lineage>
</organism>
<dbReference type="PANTHER" id="PTHR45766:SF6">
    <property type="entry name" value="SWI_SNF-RELATED MATRIX-ASSOCIATED ACTIN-DEPENDENT REGULATOR OF CHROMATIN SUBFAMILY A-LIKE PROTEIN 1"/>
    <property type="match status" value="1"/>
</dbReference>
<feature type="domain" description="Helicase C-terminal" evidence="3">
    <location>
        <begin position="393"/>
        <end position="556"/>
    </location>
</feature>
<dbReference type="PROSITE" id="PS51194">
    <property type="entry name" value="HELICASE_CTER"/>
    <property type="match status" value="1"/>
</dbReference>
<dbReference type="GO" id="GO:0006281">
    <property type="term" value="P:DNA repair"/>
    <property type="evidence" value="ECO:0007669"/>
    <property type="project" value="TreeGrafter"/>
</dbReference>
<name>A0A8S5UV08_9CAUD</name>
<dbReference type="PANTHER" id="PTHR45766">
    <property type="entry name" value="DNA ANNEALING HELICASE AND ENDONUCLEASE ZRANB3 FAMILY MEMBER"/>
    <property type="match status" value="1"/>
</dbReference>
<sequence length="556" mass="63272">MHKKGKSIYISIPDVNDKEDEELLGTQLSSLPKIKERGYNYFEVPIRYFQDVLHALEYWDLEIIGEVPKDVQSYIDSRNRIVEATPGEFTYKTEPFEHQVESFEYAKDHPCFLLGDEQGLGKTKQAIDIAVSRKHEFNHCLIVCCVSGLKWNWAKEVEIHSNEQAHIIGSRVNRKGNLTIDGVQKRVEDLLLDHKEYFLITNIETLRDKSFTSALKELTNTGEIGMVVVDEIHKCKNPTSQQGEALHSLNSFYKIGLTGTPLLNSPVDTYNILKWLGVERHSFSAFKERYCVLDNFGQVTGYRNLTELKNLVMDNMLRRTKEQVLDLPEKIRSTEYVDMNKDQAKIYNEVRTKLIEDIDKVMLSTNPLAETIRLRQATGNPEVLTTKKVKSAKFERALEIIQECIDNDQSVIVFSNWEKIITPFAKQAKSLAPCYLVTGETDDKFEVIEQFTNDKRPAIICGTIGALGTGFTLTKATTVIFLDSPWTKGEKDQAEDRAHRIGATSTVSIITLVCKDTMDETIEDIVASKGELADYIVDGKPLRNKLSNVFDILLQK</sequence>
<dbReference type="GO" id="GO:0005524">
    <property type="term" value="F:ATP binding"/>
    <property type="evidence" value="ECO:0007669"/>
    <property type="project" value="InterPro"/>
</dbReference>